<sequence>MLVAALQLGPASPTIAETAKRIVSLIDKAAEAGVKLGVLPELALTPYFAAEIHDDLSAYVDVGENVKALDTIAKRAAKHGMALVVPYAEQTNAGLFNSMAFFSDEGTVSGTFRKMHIPGEVEPKPDQKMTILEKRYFAAGDLGFGVYDVGPVKMGGLICYDRRFPEAYRSLSINGADVIAVGYNTPVMAGSTLGQARRASELAMTAGAYFTGTSVIAAGKAGKENGTRFIGRSAVIGSDGSIIARAKTNGDEVVTGELDLERQGKIRERWGFGRNRRPADYVMREPA</sequence>
<feature type="domain" description="CN hydrolase" evidence="2">
    <location>
        <begin position="1"/>
        <end position="260"/>
    </location>
</feature>
<dbReference type="Proteomes" id="UP000033514">
    <property type="component" value="Unassembled WGS sequence"/>
</dbReference>
<evidence type="ECO:0000313" key="3">
    <source>
        <dbReference type="EMBL" id="KKB81188.1"/>
    </source>
</evidence>
<dbReference type="AlphaFoldDB" id="A0A0F5LFS1"/>
<dbReference type="EMBL" id="LAJG01000005">
    <property type="protein sequence ID" value="KKB81188.1"/>
    <property type="molecule type" value="Genomic_DNA"/>
</dbReference>
<dbReference type="Pfam" id="PF00795">
    <property type="entry name" value="CN_hydrolase"/>
    <property type="match status" value="1"/>
</dbReference>
<dbReference type="PANTHER" id="PTHR43674">
    <property type="entry name" value="NITRILASE C965.09-RELATED"/>
    <property type="match status" value="1"/>
</dbReference>
<dbReference type="InterPro" id="IPR003010">
    <property type="entry name" value="C-N_Hydrolase"/>
</dbReference>
<dbReference type="PANTHER" id="PTHR43674:SF12">
    <property type="entry name" value="NITRILASE C965.09-RELATED"/>
    <property type="match status" value="1"/>
</dbReference>
<evidence type="ECO:0000313" key="4">
    <source>
        <dbReference type="Proteomes" id="UP000033514"/>
    </source>
</evidence>
<dbReference type="STRING" id="361041.VW35_03350"/>
<dbReference type="GO" id="GO:0016811">
    <property type="term" value="F:hydrolase activity, acting on carbon-nitrogen (but not peptide) bonds, in linear amides"/>
    <property type="evidence" value="ECO:0007669"/>
    <property type="project" value="TreeGrafter"/>
</dbReference>
<keyword evidence="1" id="KW-0378">Hydrolase</keyword>
<proteinExistence type="predicted"/>
<accession>A0A0F5LFS1</accession>
<name>A0A0F5LFS1_9HYPH</name>
<dbReference type="OrthoDB" id="9811121at2"/>
<dbReference type="InterPro" id="IPR050345">
    <property type="entry name" value="Aliph_Amidase/BUP"/>
</dbReference>
<organism evidence="3 4">
    <name type="scientific">Devosia soli</name>
    <dbReference type="NCBI Taxonomy" id="361041"/>
    <lineage>
        <taxon>Bacteria</taxon>
        <taxon>Pseudomonadati</taxon>
        <taxon>Pseudomonadota</taxon>
        <taxon>Alphaproteobacteria</taxon>
        <taxon>Hyphomicrobiales</taxon>
        <taxon>Devosiaceae</taxon>
        <taxon>Devosia</taxon>
    </lineage>
</organism>
<evidence type="ECO:0000256" key="1">
    <source>
        <dbReference type="ARBA" id="ARBA00022801"/>
    </source>
</evidence>
<dbReference type="InterPro" id="IPR036526">
    <property type="entry name" value="C-N_Hydrolase_sf"/>
</dbReference>
<dbReference type="Gene3D" id="3.60.110.10">
    <property type="entry name" value="Carbon-nitrogen hydrolase"/>
    <property type="match status" value="1"/>
</dbReference>
<gene>
    <name evidence="3" type="ORF">VW35_03350</name>
</gene>
<dbReference type="PATRIC" id="fig|361041.3.peg.4066"/>
<dbReference type="SUPFAM" id="SSF56317">
    <property type="entry name" value="Carbon-nitrogen hydrolase"/>
    <property type="match status" value="1"/>
</dbReference>
<dbReference type="RefSeq" id="WP_046141534.1">
    <property type="nucleotide sequence ID" value="NZ_LAJG01000005.1"/>
</dbReference>
<evidence type="ECO:0000259" key="2">
    <source>
        <dbReference type="PROSITE" id="PS50263"/>
    </source>
</evidence>
<protein>
    <recommendedName>
        <fullName evidence="2">CN hydrolase domain-containing protein</fullName>
    </recommendedName>
</protein>
<keyword evidence="4" id="KW-1185">Reference proteome</keyword>
<reference evidence="3 4" key="1">
    <citation type="submission" date="2015-03" db="EMBL/GenBank/DDBJ databases">
        <authorList>
            <person name="Hassan Y.I."/>
            <person name="Lepp D."/>
            <person name="Zhou T."/>
        </authorList>
    </citation>
    <scope>NUCLEOTIDE SEQUENCE [LARGE SCALE GENOMIC DNA]</scope>
    <source>
        <strain evidence="3 4">GH2-10</strain>
    </source>
</reference>
<dbReference type="PROSITE" id="PS50263">
    <property type="entry name" value="CN_HYDROLASE"/>
    <property type="match status" value="1"/>
</dbReference>
<comment type="caution">
    <text evidence="3">The sequence shown here is derived from an EMBL/GenBank/DDBJ whole genome shotgun (WGS) entry which is preliminary data.</text>
</comment>